<evidence type="ECO:0000313" key="2">
    <source>
        <dbReference type="Proteomes" id="UP001454489"/>
    </source>
</evidence>
<name>A0ABV1HCR5_9FIRM</name>
<evidence type="ECO:0000313" key="1">
    <source>
        <dbReference type="EMBL" id="MEQ2557502.1"/>
    </source>
</evidence>
<dbReference type="Proteomes" id="UP001454489">
    <property type="component" value="Unassembled WGS sequence"/>
</dbReference>
<proteinExistence type="predicted"/>
<accession>A0ABV1HCR5</accession>
<sequence>MKKSLLNYCGLLGIVAFLSYTAAVVFSPMAYPGYDWMAQAVSNLSAANAPSLSLWNQLSSLYDVCTSSLQCW</sequence>
<dbReference type="RefSeq" id="WP_353530661.1">
    <property type="nucleotide sequence ID" value="NZ_JBBMEX010000005.1"/>
</dbReference>
<gene>
    <name evidence="1" type="ORF">WMO43_06440</name>
</gene>
<dbReference type="EMBL" id="JBBMEX010000005">
    <property type="protein sequence ID" value="MEQ2557502.1"/>
    <property type="molecule type" value="Genomic_DNA"/>
</dbReference>
<keyword evidence="2" id="KW-1185">Reference proteome</keyword>
<protein>
    <submittedName>
        <fullName evidence="1">Uncharacterized protein</fullName>
    </submittedName>
</protein>
<organism evidence="1 2">
    <name type="scientific">Maccoyibacter intestinihominis</name>
    <dbReference type="NCBI Taxonomy" id="3133499"/>
    <lineage>
        <taxon>Bacteria</taxon>
        <taxon>Bacillati</taxon>
        <taxon>Bacillota</taxon>
        <taxon>Clostridia</taxon>
        <taxon>Lachnospirales</taxon>
        <taxon>Lachnospiraceae</taxon>
        <taxon>Maccoyibacter</taxon>
    </lineage>
</organism>
<comment type="caution">
    <text evidence="1">The sequence shown here is derived from an EMBL/GenBank/DDBJ whole genome shotgun (WGS) entry which is preliminary data.</text>
</comment>
<reference evidence="1 2" key="1">
    <citation type="submission" date="2024-03" db="EMBL/GenBank/DDBJ databases">
        <title>Human intestinal bacterial collection.</title>
        <authorList>
            <person name="Pauvert C."/>
            <person name="Hitch T.C.A."/>
            <person name="Clavel T."/>
        </authorList>
    </citation>
    <scope>NUCLEOTIDE SEQUENCE [LARGE SCALE GENOMIC DNA]</scope>
    <source>
        <strain evidence="1 2">CLA-AA-H185</strain>
    </source>
</reference>